<comment type="subcellular location">
    <subcellularLocation>
        <location evidence="1">Cell membrane</location>
        <topology evidence="1">Multi-pass membrane protein</topology>
    </subcellularLocation>
    <subcellularLocation>
        <location evidence="15">Postsynaptic cell membrane</location>
    </subcellularLocation>
</comment>
<evidence type="ECO:0000256" key="12">
    <source>
        <dbReference type="ARBA" id="ARBA00023257"/>
    </source>
</evidence>
<dbReference type="SUPFAM" id="SSF53850">
    <property type="entry name" value="Periplasmic binding protein-like II"/>
    <property type="match status" value="1"/>
</dbReference>
<keyword evidence="13" id="KW-1071">Ligand-gated ion channel</keyword>
<dbReference type="Proteomes" id="UP000694941">
    <property type="component" value="Unplaced"/>
</dbReference>
<feature type="domain" description="Ionotropic glutamate receptor C-terminal" evidence="18">
    <location>
        <begin position="432"/>
        <end position="793"/>
    </location>
</feature>
<dbReference type="Gene3D" id="3.40.50.2300">
    <property type="match status" value="1"/>
</dbReference>
<evidence type="ECO:0000256" key="4">
    <source>
        <dbReference type="ARBA" id="ARBA00022475"/>
    </source>
</evidence>
<dbReference type="PRINTS" id="PR00177">
    <property type="entry name" value="NMDARECEPTOR"/>
</dbReference>
<dbReference type="SMART" id="SM00918">
    <property type="entry name" value="Lig_chan-Glu_bd"/>
    <property type="match status" value="1"/>
</dbReference>
<evidence type="ECO:0000256" key="16">
    <source>
        <dbReference type="SAM" id="Coils"/>
    </source>
</evidence>
<evidence type="ECO:0000259" key="19">
    <source>
        <dbReference type="SMART" id="SM00918"/>
    </source>
</evidence>
<dbReference type="GeneID" id="106470211"/>
<evidence type="ECO:0000256" key="3">
    <source>
        <dbReference type="ARBA" id="ARBA00022448"/>
    </source>
</evidence>
<dbReference type="InterPro" id="IPR001508">
    <property type="entry name" value="Iono_Glu_rcpt_met"/>
</dbReference>
<dbReference type="Gene3D" id="3.40.190.10">
    <property type="entry name" value="Periplasmic binding protein-like II"/>
    <property type="match status" value="2"/>
</dbReference>
<feature type="coiled-coil region" evidence="16">
    <location>
        <begin position="1156"/>
        <end position="1190"/>
    </location>
</feature>
<dbReference type="Pfam" id="PF10613">
    <property type="entry name" value="Lig_chan-Glu_bd"/>
    <property type="match status" value="1"/>
</dbReference>
<keyword evidence="16" id="KW-0175">Coiled coil</keyword>
<keyword evidence="9 17" id="KW-0472">Membrane</keyword>
<reference evidence="21" key="1">
    <citation type="submission" date="2025-08" db="UniProtKB">
        <authorList>
            <consortium name="RefSeq"/>
        </authorList>
    </citation>
    <scope>IDENTIFICATION</scope>
    <source>
        <tissue evidence="21">Muscle</tissue>
    </source>
</reference>
<keyword evidence="11" id="KW-0325">Glycoprotein</keyword>
<protein>
    <submittedName>
        <fullName evidence="21">Glutamate receptor ionotropic, NMDA 3A-like</fullName>
    </submittedName>
</protein>
<evidence type="ECO:0000256" key="2">
    <source>
        <dbReference type="ARBA" id="ARBA00008685"/>
    </source>
</evidence>
<dbReference type="RefSeq" id="XP_013786205.2">
    <property type="nucleotide sequence ID" value="XM_013930751.2"/>
</dbReference>
<name>A0ABM1BPK2_LIMPO</name>
<evidence type="ECO:0000256" key="11">
    <source>
        <dbReference type="ARBA" id="ARBA00023180"/>
    </source>
</evidence>
<evidence type="ECO:0000256" key="15">
    <source>
        <dbReference type="ARBA" id="ARBA00034100"/>
    </source>
</evidence>
<accession>A0ABM1BPK2</accession>
<keyword evidence="3" id="KW-0813">Transport</keyword>
<keyword evidence="5 17" id="KW-0812">Transmembrane</keyword>
<evidence type="ECO:0000259" key="18">
    <source>
        <dbReference type="SMART" id="SM00079"/>
    </source>
</evidence>
<evidence type="ECO:0000256" key="6">
    <source>
        <dbReference type="ARBA" id="ARBA00022989"/>
    </source>
</evidence>
<evidence type="ECO:0000256" key="7">
    <source>
        <dbReference type="ARBA" id="ARBA00023018"/>
    </source>
</evidence>
<dbReference type="InterPro" id="IPR001320">
    <property type="entry name" value="Iontro_rcpt_C"/>
</dbReference>
<dbReference type="PANTHER" id="PTHR18966">
    <property type="entry name" value="IONOTROPIC GLUTAMATE RECEPTOR"/>
    <property type="match status" value="1"/>
</dbReference>
<feature type="domain" description="Ionotropic glutamate receptor L-glutamate and glycine-binding" evidence="19">
    <location>
        <begin position="449"/>
        <end position="511"/>
    </location>
</feature>
<evidence type="ECO:0000256" key="13">
    <source>
        <dbReference type="ARBA" id="ARBA00023286"/>
    </source>
</evidence>
<evidence type="ECO:0000256" key="5">
    <source>
        <dbReference type="ARBA" id="ARBA00022692"/>
    </source>
</evidence>
<evidence type="ECO:0000256" key="14">
    <source>
        <dbReference type="ARBA" id="ARBA00023303"/>
    </source>
</evidence>
<proteinExistence type="inferred from homology"/>
<dbReference type="Pfam" id="PF01094">
    <property type="entry name" value="ANF_receptor"/>
    <property type="match status" value="1"/>
</dbReference>
<keyword evidence="4" id="KW-1003">Cell membrane</keyword>
<feature type="transmembrane region" description="Helical" evidence="17">
    <location>
        <begin position="814"/>
        <end position="835"/>
    </location>
</feature>
<dbReference type="SUPFAM" id="SSF53822">
    <property type="entry name" value="Periplasmic binding protein-like I"/>
    <property type="match status" value="1"/>
</dbReference>
<comment type="similarity">
    <text evidence="2">Belongs to the glutamate-gated ion channel (TC 1.A.10.1) family.</text>
</comment>
<keyword evidence="20" id="KW-1185">Reference proteome</keyword>
<evidence type="ECO:0000256" key="17">
    <source>
        <dbReference type="SAM" id="Phobius"/>
    </source>
</evidence>
<organism evidence="20 21">
    <name type="scientific">Limulus polyphemus</name>
    <name type="common">Atlantic horseshoe crab</name>
    <dbReference type="NCBI Taxonomy" id="6850"/>
    <lineage>
        <taxon>Eukaryota</taxon>
        <taxon>Metazoa</taxon>
        <taxon>Ecdysozoa</taxon>
        <taxon>Arthropoda</taxon>
        <taxon>Chelicerata</taxon>
        <taxon>Merostomata</taxon>
        <taxon>Xiphosura</taxon>
        <taxon>Limulidae</taxon>
        <taxon>Limulus</taxon>
    </lineage>
</organism>
<evidence type="ECO:0000313" key="20">
    <source>
        <dbReference type="Proteomes" id="UP000694941"/>
    </source>
</evidence>
<dbReference type="SMART" id="SM00079">
    <property type="entry name" value="PBPe"/>
    <property type="match status" value="1"/>
</dbReference>
<dbReference type="InterPro" id="IPR019594">
    <property type="entry name" value="Glu/Gly-bd"/>
</dbReference>
<evidence type="ECO:0000256" key="9">
    <source>
        <dbReference type="ARBA" id="ARBA00023136"/>
    </source>
</evidence>
<keyword evidence="8" id="KW-0406">Ion transport</keyword>
<dbReference type="InterPro" id="IPR015683">
    <property type="entry name" value="Ionotropic_Glu_rcpt"/>
</dbReference>
<keyword evidence="7" id="KW-0770">Synapse</keyword>
<dbReference type="Gene3D" id="1.10.287.70">
    <property type="match status" value="1"/>
</dbReference>
<gene>
    <name evidence="21" type="primary">LOC106470211</name>
</gene>
<keyword evidence="14" id="KW-0407">Ion channel</keyword>
<evidence type="ECO:0000256" key="8">
    <source>
        <dbReference type="ARBA" id="ARBA00023065"/>
    </source>
</evidence>
<dbReference type="InterPro" id="IPR001828">
    <property type="entry name" value="ANF_lig-bd_rcpt"/>
</dbReference>
<evidence type="ECO:0000313" key="21">
    <source>
        <dbReference type="RefSeq" id="XP_013786205.2"/>
    </source>
</evidence>
<evidence type="ECO:0000256" key="1">
    <source>
        <dbReference type="ARBA" id="ARBA00004651"/>
    </source>
</evidence>
<evidence type="ECO:0000256" key="10">
    <source>
        <dbReference type="ARBA" id="ARBA00023170"/>
    </source>
</evidence>
<feature type="transmembrane region" description="Helical" evidence="17">
    <location>
        <begin position="564"/>
        <end position="584"/>
    </location>
</feature>
<feature type="transmembrane region" description="Helical" evidence="17">
    <location>
        <begin position="605"/>
        <end position="623"/>
    </location>
</feature>
<feature type="transmembrane region" description="Helical" evidence="17">
    <location>
        <begin position="635"/>
        <end position="662"/>
    </location>
</feature>
<keyword evidence="12" id="KW-0628">Postsynaptic cell membrane</keyword>
<dbReference type="Pfam" id="PF00060">
    <property type="entry name" value="Lig_chan"/>
    <property type="match status" value="1"/>
</dbReference>
<sequence>MFRGLLLLLFIFFYVIWTIQIAAVTVPLLAAFPSDSASLLGQALRRKMDEVENRLTKKNFTFLTSWVALPNDTEKVINVSCQTIESVQPVLVFNFLNRPFSFFLSLVAGYTGIAEIGHALQYSDRASQDVNPFYISLDPSVTDLADAVFEFLLFCDWYDVVLVADDGEIGSMLVRYFRKRLNTPPWRPLTFISLQRTLEEHEILGKLDKITEGYSRVILLYCDDVTTLRVLRIAEKLNLLNNKFIWIVLEDSVNFEQNDIGSYPSGLLAFRLRPMTLRPDDVLAAVNALERTLEKVGTSPFEKGLGSVSFALSCSYSSNDQHKAFTREAHRSLKRELTSKNFLQSNTNSFSSNIFPVFDILNLAHSMGGWKVLGNVSASSVRLDTVLWLGAQRTTSWPLGKQRFRVVTAFAPPFVQESTRVSSGSCLMGTPCLQVTTNRKEELIAIFADYAQGKSEGIRYNITCCAGITIDLLTDIARDLHFDYDLYLVSDGMFGTNRGKGWNGITADLISGAAHLTFSSYSVNSLTIQDVDFSVPYFHSGVSCLAPSKLHAVPLSAFLEPFSIQLWVAIFISLNVTAIVAAVYEWVSPFGLNPWGRQRIKNFSLASALWVMWSLLFSHLVAFKAPKSWPNKVLINVWGCFSVIFLASYTAKYAALFAGLFFQLRVDDLYDSNLLNQRTSTVQGSAAEGYVFREYPRLWEHIKKYEVGTIEDGLEKLRNGELDVLIGDTAVLDYYRGNELGCNLQLLGDPIFEDAYAVGMQQGFPLKDAVSSLILQYNEAGYIDQLQQKWYGRVPCFQESVHGLTKPMGLSVRAVSGVFIMLSVGHLVAICTLILEHLIFRYTVPVLREKPKNTVWKSPHLMFFSQKLHRFINTFGLVSPHHSIKEIANNLKQGQIFSLFQKSVKRKAREDARKSKSKAQFFQLIQDIRNVVQEEHEKRTLASFDNIGIDTSVEINPINQILEDNSSAVQKRKRFRQTGLSPAEMSVGSDSMCDPYLPMRKILLDSSQSKLLHKFPSSFHSQQESEYESSSSSSRSSVSTTSALSRTHKRVFSSSFNELFPLEIQNDPTDKKYYYLPTTDERAWSFSDLRTLKTTVFKTNSETLESEIPKECHYLSGAFSRRQKISTKLCSKEHVEELKLYSMTKEEIINRWKASENELRSILKQALRYNKELEEKLKFLQKTSITLQKLKNTDICFK</sequence>
<keyword evidence="10" id="KW-0675">Receptor</keyword>
<keyword evidence="6 17" id="KW-1133">Transmembrane helix</keyword>
<dbReference type="InterPro" id="IPR028082">
    <property type="entry name" value="Peripla_BP_I"/>
</dbReference>